<dbReference type="RefSeq" id="WP_264788294.1">
    <property type="nucleotide sequence ID" value="NZ_AP026867.1"/>
</dbReference>
<protein>
    <recommendedName>
        <fullName evidence="2">Copper-binding protein MbnP-like domain-containing protein</fullName>
    </recommendedName>
</protein>
<dbReference type="AlphaFoldDB" id="A0A916DVA7"/>
<dbReference type="KEGG" id="aup:AsAng_0036830"/>
<feature type="domain" description="Copper-binding protein MbnP-like" evidence="2">
    <location>
        <begin position="27"/>
        <end position="222"/>
    </location>
</feature>
<dbReference type="Proteomes" id="UP001060919">
    <property type="component" value="Chromosome"/>
</dbReference>
<evidence type="ECO:0000313" key="4">
    <source>
        <dbReference type="Proteomes" id="UP001060919"/>
    </source>
</evidence>
<dbReference type="InterPro" id="IPR046863">
    <property type="entry name" value="MbnP-like_dom"/>
</dbReference>
<evidence type="ECO:0000259" key="2">
    <source>
        <dbReference type="Pfam" id="PF20243"/>
    </source>
</evidence>
<gene>
    <name evidence="3" type="ORF">AsAng_0036830</name>
</gene>
<feature type="signal peptide" evidence="1">
    <location>
        <begin position="1"/>
        <end position="20"/>
    </location>
</feature>
<dbReference type="PROSITE" id="PS51257">
    <property type="entry name" value="PROKAR_LIPOPROTEIN"/>
    <property type="match status" value="1"/>
</dbReference>
<accession>A0A916DVA7</accession>
<evidence type="ECO:0000313" key="3">
    <source>
        <dbReference type="EMBL" id="BDS12956.1"/>
    </source>
</evidence>
<evidence type="ECO:0000256" key="1">
    <source>
        <dbReference type="SAM" id="SignalP"/>
    </source>
</evidence>
<sequence>MRIILLLLVAVSMWSGSCETSPPNDPTGTLEIIFKARYGSQPLVLFEKIATGQTDPTDILFKKLDFFIADIKGSTRQGPTDFADVGYISMANSISQAAAEEGTTFTINNVPVGDYTQLDFGVGLSDATNGTTPSDYESSSPLGLNGNYWASWNSYILCKMEGDITQSNGTISGFLYHSGVDGMYQPKSFTQNFEIAAEKTTQLVFYLDAKDIFFKAGTEIDMVGEAQTHSGPAGSSEYNLAKKAIENLANAITLQS</sequence>
<dbReference type="EMBL" id="AP026867">
    <property type="protein sequence ID" value="BDS12956.1"/>
    <property type="molecule type" value="Genomic_DNA"/>
</dbReference>
<organism evidence="3 4">
    <name type="scientific">Aureispira anguillae</name>
    <dbReference type="NCBI Taxonomy" id="2864201"/>
    <lineage>
        <taxon>Bacteria</taxon>
        <taxon>Pseudomonadati</taxon>
        <taxon>Bacteroidota</taxon>
        <taxon>Saprospiria</taxon>
        <taxon>Saprospirales</taxon>
        <taxon>Saprospiraceae</taxon>
        <taxon>Aureispira</taxon>
    </lineage>
</organism>
<name>A0A916DVA7_9BACT</name>
<keyword evidence="1" id="KW-0732">Signal</keyword>
<dbReference type="Pfam" id="PF20243">
    <property type="entry name" value="MbnP"/>
    <property type="match status" value="1"/>
</dbReference>
<keyword evidence="4" id="KW-1185">Reference proteome</keyword>
<proteinExistence type="predicted"/>
<reference evidence="3" key="1">
    <citation type="submission" date="2022-09" db="EMBL/GenBank/DDBJ databases">
        <title>Aureispira anguillicida sp. nov., isolated from Leptocephalus of Japanese eel Anguilla japonica.</title>
        <authorList>
            <person name="Yuasa K."/>
            <person name="Mekata T."/>
            <person name="Ikunari K."/>
        </authorList>
    </citation>
    <scope>NUCLEOTIDE SEQUENCE</scope>
    <source>
        <strain evidence="3">EL160426</strain>
    </source>
</reference>
<feature type="chain" id="PRO_5037617279" description="Copper-binding protein MbnP-like domain-containing protein" evidence="1">
    <location>
        <begin position="21"/>
        <end position="256"/>
    </location>
</feature>